<reference evidence="1" key="1">
    <citation type="submission" date="2014-11" db="EMBL/GenBank/DDBJ databases">
        <authorList>
            <person name="Amaro Gonzalez C."/>
        </authorList>
    </citation>
    <scope>NUCLEOTIDE SEQUENCE</scope>
</reference>
<name>A0A0E9XQ21_ANGAN</name>
<evidence type="ECO:0000313" key="1">
    <source>
        <dbReference type="EMBL" id="JAI03951.1"/>
    </source>
</evidence>
<sequence>MRRDLKCTTERCIPKNHRKVWQNRHCKQQCRDRG</sequence>
<protein>
    <submittedName>
        <fullName evidence="1">Uncharacterized protein</fullName>
    </submittedName>
</protein>
<organism evidence="1">
    <name type="scientific">Anguilla anguilla</name>
    <name type="common">European freshwater eel</name>
    <name type="synonym">Muraena anguilla</name>
    <dbReference type="NCBI Taxonomy" id="7936"/>
    <lineage>
        <taxon>Eukaryota</taxon>
        <taxon>Metazoa</taxon>
        <taxon>Chordata</taxon>
        <taxon>Craniata</taxon>
        <taxon>Vertebrata</taxon>
        <taxon>Euteleostomi</taxon>
        <taxon>Actinopterygii</taxon>
        <taxon>Neopterygii</taxon>
        <taxon>Teleostei</taxon>
        <taxon>Anguilliformes</taxon>
        <taxon>Anguillidae</taxon>
        <taxon>Anguilla</taxon>
    </lineage>
</organism>
<accession>A0A0E9XQ21</accession>
<reference evidence="1" key="2">
    <citation type="journal article" date="2015" name="Fish Shellfish Immunol.">
        <title>Early steps in the European eel (Anguilla anguilla)-Vibrio vulnificus interaction in the gills: Role of the RtxA13 toxin.</title>
        <authorList>
            <person name="Callol A."/>
            <person name="Pajuelo D."/>
            <person name="Ebbesson L."/>
            <person name="Teles M."/>
            <person name="MacKenzie S."/>
            <person name="Amaro C."/>
        </authorList>
    </citation>
    <scope>NUCLEOTIDE SEQUENCE</scope>
</reference>
<dbReference type="AlphaFoldDB" id="A0A0E9XQ21"/>
<proteinExistence type="predicted"/>
<dbReference type="EMBL" id="GBXM01004627">
    <property type="protein sequence ID" value="JAI03951.1"/>
    <property type="molecule type" value="Transcribed_RNA"/>
</dbReference>